<dbReference type="InterPro" id="IPR052728">
    <property type="entry name" value="O2_lipid_transport_reg"/>
</dbReference>
<dbReference type="Pfam" id="PF01757">
    <property type="entry name" value="Acyl_transf_3"/>
    <property type="match status" value="1"/>
</dbReference>
<dbReference type="PANTHER" id="PTHR11161">
    <property type="entry name" value="O-ACYLTRANSFERASE"/>
    <property type="match status" value="1"/>
</dbReference>
<name>A0A182JH16_ANOAO</name>
<evidence type="ECO:0000313" key="2">
    <source>
        <dbReference type="EnsemblMetazoa" id="AATE017940-PA.1"/>
    </source>
</evidence>
<dbReference type="VEuPathDB" id="VectorBase:AATE017940"/>
<dbReference type="EnsemblMetazoa" id="AATE017940-RA">
    <property type="protein sequence ID" value="AATE017940-PA.1"/>
    <property type="gene ID" value="AATE017940"/>
</dbReference>
<sequence>MFAACRTFLLLVTVAAVRGENWVEFINSYRNFPKLAVYDALDDCRADWDGRFRYCIVRAPLVPNDPRSELWQNLTKFSSSPRHYDHTMVERGICVPRCAATSLLAGEITSNASVEHEESRHLVQCVNEGLRNRYDLHVDSVTVQYCYQSNEEEIYQLGSIQIALLAIICGIVVLTIVSSLYDRCQQVAAAYPVKYYTTPPTTRWRELMVSFSVLRNLTKLRPSSSESRCRADLHVMEPFRVVRMFLVVFLHTGTAYMKLPQHNPEFLERYNHAGTLVGYVARFQDSVQTFFLISAILFTVGFLRDRQNGIELNAVYLCRCVANRLLRLLPAYAFVVLLQMAALPYFVEGPLGRQFIGEATANCRQNWWTNALFINNYVGADEPCLLQSWYIAADTQLYICCLLVLSIVWKYRQLKCYLFTLAIVYGLLAPAAVAYVQDTTPLMMVDMKQTDNYMRLQPYQGRLYFPFHLNLAVYFGGVLIGSAYHRYRTDWDRLYRSCAFRLFALLACTVYAFTFATSAWFVEHHLTLNRALVAAYATVFKHSWATFNALLFLVLFSLPAHHWIKQLLRHPVVAVVGRLSYSVYLLHFSMIVLVYGQVRGPVQSTEFTVSTYASQIVLWTYTFSLGLCVLVELPAQNIVKLLLARRSKCRE</sequence>
<dbReference type="PANTHER" id="PTHR11161:SF22">
    <property type="entry name" value="ACYLTRANSFERASE 3 DOMAIN-CONTAINING PROTEIN-RELATED"/>
    <property type="match status" value="1"/>
</dbReference>
<organism evidence="2">
    <name type="scientific">Anopheles atroparvus</name>
    <name type="common">European mosquito</name>
    <dbReference type="NCBI Taxonomy" id="41427"/>
    <lineage>
        <taxon>Eukaryota</taxon>
        <taxon>Metazoa</taxon>
        <taxon>Ecdysozoa</taxon>
        <taxon>Arthropoda</taxon>
        <taxon>Hexapoda</taxon>
        <taxon>Insecta</taxon>
        <taxon>Pterygota</taxon>
        <taxon>Neoptera</taxon>
        <taxon>Endopterygota</taxon>
        <taxon>Diptera</taxon>
        <taxon>Nematocera</taxon>
        <taxon>Culicoidea</taxon>
        <taxon>Culicidae</taxon>
        <taxon>Anophelinae</taxon>
        <taxon>Anopheles</taxon>
    </lineage>
</organism>
<proteinExistence type="predicted"/>
<protein>
    <recommendedName>
        <fullName evidence="1">Acyltransferase 3 domain-containing protein</fullName>
    </recommendedName>
</protein>
<dbReference type="InterPro" id="IPR002656">
    <property type="entry name" value="Acyl_transf_3_dom"/>
</dbReference>
<accession>A0A182JH16</accession>
<feature type="domain" description="Acyltransferase 3" evidence="1">
    <location>
        <begin position="240"/>
        <end position="629"/>
    </location>
</feature>
<reference evidence="2" key="1">
    <citation type="submission" date="2022-08" db="UniProtKB">
        <authorList>
            <consortium name="EnsemblMetazoa"/>
        </authorList>
    </citation>
    <scope>IDENTIFICATION</scope>
    <source>
        <strain evidence="2">EBRO</strain>
    </source>
</reference>
<dbReference type="GO" id="GO:0016747">
    <property type="term" value="F:acyltransferase activity, transferring groups other than amino-acyl groups"/>
    <property type="evidence" value="ECO:0007669"/>
    <property type="project" value="InterPro"/>
</dbReference>
<evidence type="ECO:0000259" key="1">
    <source>
        <dbReference type="Pfam" id="PF01757"/>
    </source>
</evidence>
<dbReference type="AlphaFoldDB" id="A0A182JH16"/>